<evidence type="ECO:0000259" key="3">
    <source>
        <dbReference type="Pfam" id="PF07883"/>
    </source>
</evidence>
<keyword evidence="1" id="KW-0479">Metal-binding</keyword>
<gene>
    <name evidence="4" type="ORF">FPL22_03960</name>
</gene>
<dbReference type="OrthoDB" id="9797047at2"/>
<keyword evidence="5" id="KW-1185">Reference proteome</keyword>
<dbReference type="AlphaFoldDB" id="A0A556QP94"/>
<dbReference type="InterPro" id="IPR014710">
    <property type="entry name" value="RmlC-like_jellyroll"/>
</dbReference>
<dbReference type="Pfam" id="PF07883">
    <property type="entry name" value="Cupin_2"/>
    <property type="match status" value="1"/>
</dbReference>
<evidence type="ECO:0000313" key="5">
    <source>
        <dbReference type="Proteomes" id="UP000315648"/>
    </source>
</evidence>
<dbReference type="Proteomes" id="UP000315648">
    <property type="component" value="Unassembled WGS sequence"/>
</dbReference>
<feature type="region of interest" description="Disordered" evidence="2">
    <location>
        <begin position="124"/>
        <end position="154"/>
    </location>
</feature>
<reference evidence="4 5" key="1">
    <citation type="submission" date="2019-07" db="EMBL/GenBank/DDBJ databases">
        <title>Description of 53C-WASEF.</title>
        <authorList>
            <person name="Pitt A."/>
            <person name="Hahn M.W."/>
        </authorList>
    </citation>
    <scope>NUCLEOTIDE SEQUENCE [LARGE SCALE GENOMIC DNA]</scope>
    <source>
        <strain evidence="4 5">53C-WASEF</strain>
    </source>
</reference>
<dbReference type="GO" id="GO:0046872">
    <property type="term" value="F:metal ion binding"/>
    <property type="evidence" value="ECO:0007669"/>
    <property type="project" value="UniProtKB-KW"/>
</dbReference>
<evidence type="ECO:0000313" key="4">
    <source>
        <dbReference type="EMBL" id="TSJ78464.1"/>
    </source>
</evidence>
<evidence type="ECO:0000256" key="1">
    <source>
        <dbReference type="ARBA" id="ARBA00022723"/>
    </source>
</evidence>
<dbReference type="Gene3D" id="2.60.120.10">
    <property type="entry name" value="Jelly Rolls"/>
    <property type="match status" value="1"/>
</dbReference>
<protein>
    <submittedName>
        <fullName evidence="4">Cupin domain-containing protein</fullName>
    </submittedName>
</protein>
<dbReference type="InterPro" id="IPR013096">
    <property type="entry name" value="Cupin_2"/>
</dbReference>
<dbReference type="RefSeq" id="WP_144228805.1">
    <property type="nucleotide sequence ID" value="NZ_CBCRVV010000024.1"/>
</dbReference>
<evidence type="ECO:0000256" key="2">
    <source>
        <dbReference type="SAM" id="MobiDB-lite"/>
    </source>
</evidence>
<proteinExistence type="predicted"/>
<dbReference type="InterPro" id="IPR051610">
    <property type="entry name" value="GPI/OXD"/>
</dbReference>
<name>A0A556QP94_9BACT</name>
<dbReference type="PANTHER" id="PTHR35848">
    <property type="entry name" value="OXALATE-BINDING PROTEIN"/>
    <property type="match status" value="1"/>
</dbReference>
<dbReference type="InterPro" id="IPR011051">
    <property type="entry name" value="RmlC_Cupin_sf"/>
</dbReference>
<dbReference type="SUPFAM" id="SSF51182">
    <property type="entry name" value="RmlC-like cupins"/>
    <property type="match status" value="1"/>
</dbReference>
<feature type="domain" description="Cupin type-2" evidence="3">
    <location>
        <begin position="44"/>
        <end position="109"/>
    </location>
</feature>
<dbReference type="EMBL" id="VMBG01000001">
    <property type="protein sequence ID" value="TSJ78464.1"/>
    <property type="molecule type" value="Genomic_DNA"/>
</dbReference>
<accession>A0A556QP94</accession>
<comment type="caution">
    <text evidence="4">The sequence shown here is derived from an EMBL/GenBank/DDBJ whole genome shotgun (WGS) entry which is preliminary data.</text>
</comment>
<dbReference type="PANTHER" id="PTHR35848:SF6">
    <property type="entry name" value="CUPIN TYPE-2 DOMAIN-CONTAINING PROTEIN"/>
    <property type="match status" value="1"/>
</dbReference>
<organism evidence="4 5">
    <name type="scientific">Rariglobus hedericola</name>
    <dbReference type="NCBI Taxonomy" id="2597822"/>
    <lineage>
        <taxon>Bacteria</taxon>
        <taxon>Pseudomonadati</taxon>
        <taxon>Verrucomicrobiota</taxon>
        <taxon>Opitutia</taxon>
        <taxon>Opitutales</taxon>
        <taxon>Opitutaceae</taxon>
        <taxon>Rariglobus</taxon>
    </lineage>
</organism>
<sequence length="154" mass="16606">MIIADLAKLPGGTFPARRWGRGLVGQGPQPIQAKGFSMGYSILEANGGQVPWHNQEQEEVYFIVQGEGQICVDNECSPIKAGQAVFMPPGKFHQLTNTGSEPMHMMYVYCPGGDVAHWRQELNGTLPPAGKDGIPPLPEGAAPQWLGTEPSPKL</sequence>